<dbReference type="GO" id="GO:0022857">
    <property type="term" value="F:transmembrane transporter activity"/>
    <property type="evidence" value="ECO:0007669"/>
    <property type="project" value="InterPro"/>
</dbReference>
<proteinExistence type="predicted"/>
<evidence type="ECO:0000313" key="10">
    <source>
        <dbReference type="Proteomes" id="UP000219072"/>
    </source>
</evidence>
<gene>
    <name evidence="9" type="ORF">SAMN06297387_10581</name>
</gene>
<feature type="transmembrane region" description="Helical" evidence="7">
    <location>
        <begin position="70"/>
        <end position="90"/>
    </location>
</feature>
<keyword evidence="3 7" id="KW-0812">Transmembrane</keyword>
<accession>A0A286DUC6</accession>
<keyword evidence="5 7" id="KW-0472">Membrane</keyword>
<dbReference type="Pfam" id="PF07690">
    <property type="entry name" value="MFS_1"/>
    <property type="match status" value="1"/>
</dbReference>
<dbReference type="PROSITE" id="PS50850">
    <property type="entry name" value="MFS"/>
    <property type="match status" value="1"/>
</dbReference>
<feature type="transmembrane region" description="Helical" evidence="7">
    <location>
        <begin position="190"/>
        <end position="210"/>
    </location>
</feature>
<dbReference type="CDD" id="cd17324">
    <property type="entry name" value="MFS_NepI_like"/>
    <property type="match status" value="1"/>
</dbReference>
<feature type="transmembrane region" description="Helical" evidence="7">
    <location>
        <begin position="102"/>
        <end position="120"/>
    </location>
</feature>
<evidence type="ECO:0000256" key="1">
    <source>
        <dbReference type="ARBA" id="ARBA00004651"/>
    </source>
</evidence>
<dbReference type="SUPFAM" id="SSF103473">
    <property type="entry name" value="MFS general substrate transporter"/>
    <property type="match status" value="1"/>
</dbReference>
<feature type="transmembrane region" description="Helical" evidence="7">
    <location>
        <begin position="303"/>
        <end position="325"/>
    </location>
</feature>
<reference evidence="9 10" key="1">
    <citation type="submission" date="2017-09" db="EMBL/GenBank/DDBJ databases">
        <authorList>
            <person name="Ehlers B."/>
            <person name="Leendertz F.H."/>
        </authorList>
    </citation>
    <scope>NUCLEOTIDE SEQUENCE [LARGE SCALE GENOMIC DNA]</scope>
    <source>
        <strain evidence="9 10">CGMCC 4.7095</strain>
    </source>
</reference>
<feature type="transmembrane region" description="Helical" evidence="7">
    <location>
        <begin position="34"/>
        <end position="58"/>
    </location>
</feature>
<evidence type="ECO:0000256" key="2">
    <source>
        <dbReference type="ARBA" id="ARBA00022475"/>
    </source>
</evidence>
<evidence type="ECO:0000256" key="3">
    <source>
        <dbReference type="ARBA" id="ARBA00022692"/>
    </source>
</evidence>
<evidence type="ECO:0000259" key="8">
    <source>
        <dbReference type="PROSITE" id="PS50850"/>
    </source>
</evidence>
<sequence>MFPVTGAVWLDVMGSHTPAGNAGQDTTRTTRRQWVAVAVLSLSTFVVVTSEMLPVGVLTPMAEGVGTGTGAAGLSLTITGLVTAVTAPTVPRLLGGQDRRRVLAVAMVVLAVGNALTAVADGFGALVVSRVVLGLGMGAVWGLASAVAVRLVAARDTALAVSLAVGGVAAASVVGVPLGTAVGNALGWRAAFASLAGAALLLAAALPLVLPGLPRPAAPGGADPREAPAPLWRTPAVAVGLVLIALLVTAHFAAYTYVRPVLEEVTGLSPTPIALMLLVYGVFGLAGNFLAGAWAARRARATLLTLTAGVVASVGLLALLGTLTAVTGAGVALWGLAYGGVSVAGQIWMTQAAPERTEQVTGVYVGIFTAAIALGAFLGGLAVEAISLPLLLGGAAALAAVALAVGLLGPGPAPRARGGGAAAGAPVTTPDEESLISRS</sequence>
<evidence type="ECO:0000256" key="5">
    <source>
        <dbReference type="ARBA" id="ARBA00023136"/>
    </source>
</evidence>
<dbReference type="AlphaFoldDB" id="A0A286DUC6"/>
<keyword evidence="10" id="KW-1185">Reference proteome</keyword>
<feature type="transmembrane region" description="Helical" evidence="7">
    <location>
        <begin position="159"/>
        <end position="178"/>
    </location>
</feature>
<feature type="transmembrane region" description="Helical" evidence="7">
    <location>
        <begin position="132"/>
        <end position="152"/>
    </location>
</feature>
<evidence type="ECO:0000256" key="4">
    <source>
        <dbReference type="ARBA" id="ARBA00022989"/>
    </source>
</evidence>
<protein>
    <submittedName>
        <fullName evidence="9">Predicted arabinose efflux permease, MFS family</fullName>
    </submittedName>
</protein>
<evidence type="ECO:0000313" key="9">
    <source>
        <dbReference type="EMBL" id="SOD62265.1"/>
    </source>
</evidence>
<keyword evidence="4 7" id="KW-1133">Transmembrane helix</keyword>
<dbReference type="PANTHER" id="PTHR43124">
    <property type="entry name" value="PURINE EFFLUX PUMP PBUE"/>
    <property type="match status" value="1"/>
</dbReference>
<organism evidence="9 10">
    <name type="scientific">Streptomyces zhaozhouensis</name>
    <dbReference type="NCBI Taxonomy" id="1300267"/>
    <lineage>
        <taxon>Bacteria</taxon>
        <taxon>Bacillati</taxon>
        <taxon>Actinomycetota</taxon>
        <taxon>Actinomycetes</taxon>
        <taxon>Kitasatosporales</taxon>
        <taxon>Streptomycetaceae</taxon>
        <taxon>Streptomyces</taxon>
    </lineage>
</organism>
<keyword evidence="2" id="KW-1003">Cell membrane</keyword>
<dbReference type="InterPro" id="IPR020846">
    <property type="entry name" value="MFS_dom"/>
</dbReference>
<dbReference type="InterPro" id="IPR036259">
    <property type="entry name" value="MFS_trans_sf"/>
</dbReference>
<feature type="transmembrane region" description="Helical" evidence="7">
    <location>
        <begin position="273"/>
        <end position="296"/>
    </location>
</feature>
<feature type="transmembrane region" description="Helical" evidence="7">
    <location>
        <begin position="388"/>
        <end position="408"/>
    </location>
</feature>
<feature type="compositionally biased region" description="Acidic residues" evidence="6">
    <location>
        <begin position="430"/>
        <end position="439"/>
    </location>
</feature>
<feature type="region of interest" description="Disordered" evidence="6">
    <location>
        <begin position="416"/>
        <end position="439"/>
    </location>
</feature>
<evidence type="ECO:0000256" key="7">
    <source>
        <dbReference type="SAM" id="Phobius"/>
    </source>
</evidence>
<dbReference type="EMBL" id="OCNE01000005">
    <property type="protein sequence ID" value="SOD62265.1"/>
    <property type="molecule type" value="Genomic_DNA"/>
</dbReference>
<dbReference type="Proteomes" id="UP000219072">
    <property type="component" value="Unassembled WGS sequence"/>
</dbReference>
<evidence type="ECO:0000256" key="6">
    <source>
        <dbReference type="SAM" id="MobiDB-lite"/>
    </source>
</evidence>
<dbReference type="Gene3D" id="1.20.1250.20">
    <property type="entry name" value="MFS general substrate transporter like domains"/>
    <property type="match status" value="1"/>
</dbReference>
<feature type="transmembrane region" description="Helical" evidence="7">
    <location>
        <begin position="331"/>
        <end position="349"/>
    </location>
</feature>
<dbReference type="GO" id="GO:0005886">
    <property type="term" value="C:plasma membrane"/>
    <property type="evidence" value="ECO:0007669"/>
    <property type="project" value="UniProtKB-SubCell"/>
</dbReference>
<feature type="transmembrane region" description="Helical" evidence="7">
    <location>
        <begin position="231"/>
        <end position="253"/>
    </location>
</feature>
<dbReference type="InterPro" id="IPR050189">
    <property type="entry name" value="MFS_Efflux_Transporters"/>
</dbReference>
<dbReference type="PANTHER" id="PTHR43124:SF3">
    <property type="entry name" value="CHLORAMPHENICOL EFFLUX PUMP RV0191"/>
    <property type="match status" value="1"/>
</dbReference>
<feature type="domain" description="Major facilitator superfamily (MFS) profile" evidence="8">
    <location>
        <begin position="36"/>
        <end position="412"/>
    </location>
</feature>
<dbReference type="InterPro" id="IPR011701">
    <property type="entry name" value="MFS"/>
</dbReference>
<comment type="subcellular location">
    <subcellularLocation>
        <location evidence="1">Cell membrane</location>
        <topology evidence="1">Multi-pass membrane protein</topology>
    </subcellularLocation>
</comment>
<name>A0A286DUC6_9ACTN</name>
<feature type="transmembrane region" description="Helical" evidence="7">
    <location>
        <begin position="361"/>
        <end position="382"/>
    </location>
</feature>